<reference evidence="1" key="1">
    <citation type="journal article" date="2019" name="bioRxiv">
        <title>The Genome of the Zebra Mussel, Dreissena polymorpha: A Resource for Invasive Species Research.</title>
        <authorList>
            <person name="McCartney M.A."/>
            <person name="Auch B."/>
            <person name="Kono T."/>
            <person name="Mallez S."/>
            <person name="Zhang Y."/>
            <person name="Obille A."/>
            <person name="Becker A."/>
            <person name="Abrahante J.E."/>
            <person name="Garbe J."/>
            <person name="Badalamenti J.P."/>
            <person name="Herman A."/>
            <person name="Mangelson H."/>
            <person name="Liachko I."/>
            <person name="Sullivan S."/>
            <person name="Sone E.D."/>
            <person name="Koren S."/>
            <person name="Silverstein K.A.T."/>
            <person name="Beckman K.B."/>
            <person name="Gohl D.M."/>
        </authorList>
    </citation>
    <scope>NUCLEOTIDE SEQUENCE</scope>
    <source>
        <strain evidence="1">Duluth1</strain>
        <tissue evidence="1">Whole animal</tissue>
    </source>
</reference>
<proteinExistence type="predicted"/>
<dbReference type="EMBL" id="JAIWYP010000005">
    <property type="protein sequence ID" value="KAH3819826.1"/>
    <property type="molecule type" value="Genomic_DNA"/>
</dbReference>
<name>A0A9D4GLU9_DREPO</name>
<reference evidence="1" key="2">
    <citation type="submission" date="2020-11" db="EMBL/GenBank/DDBJ databases">
        <authorList>
            <person name="McCartney M.A."/>
            <person name="Auch B."/>
            <person name="Kono T."/>
            <person name="Mallez S."/>
            <person name="Becker A."/>
            <person name="Gohl D.M."/>
            <person name="Silverstein K.A.T."/>
            <person name="Koren S."/>
            <person name="Bechman K.B."/>
            <person name="Herman A."/>
            <person name="Abrahante J.E."/>
            <person name="Garbe J."/>
        </authorList>
    </citation>
    <scope>NUCLEOTIDE SEQUENCE</scope>
    <source>
        <strain evidence="1">Duluth1</strain>
        <tissue evidence="1">Whole animal</tissue>
    </source>
</reference>
<gene>
    <name evidence="1" type="ORF">DPMN_121569</name>
</gene>
<keyword evidence="2" id="KW-1185">Reference proteome</keyword>
<evidence type="ECO:0000313" key="1">
    <source>
        <dbReference type="EMBL" id="KAH3819826.1"/>
    </source>
</evidence>
<protein>
    <submittedName>
        <fullName evidence="1">Uncharacterized protein</fullName>
    </submittedName>
</protein>
<organism evidence="1 2">
    <name type="scientific">Dreissena polymorpha</name>
    <name type="common">Zebra mussel</name>
    <name type="synonym">Mytilus polymorpha</name>
    <dbReference type="NCBI Taxonomy" id="45954"/>
    <lineage>
        <taxon>Eukaryota</taxon>
        <taxon>Metazoa</taxon>
        <taxon>Spiralia</taxon>
        <taxon>Lophotrochozoa</taxon>
        <taxon>Mollusca</taxon>
        <taxon>Bivalvia</taxon>
        <taxon>Autobranchia</taxon>
        <taxon>Heteroconchia</taxon>
        <taxon>Euheterodonta</taxon>
        <taxon>Imparidentia</taxon>
        <taxon>Neoheterodontei</taxon>
        <taxon>Myida</taxon>
        <taxon>Dreissenoidea</taxon>
        <taxon>Dreissenidae</taxon>
        <taxon>Dreissena</taxon>
    </lineage>
</organism>
<accession>A0A9D4GLU9</accession>
<dbReference type="Proteomes" id="UP000828390">
    <property type="component" value="Unassembled WGS sequence"/>
</dbReference>
<evidence type="ECO:0000313" key="2">
    <source>
        <dbReference type="Proteomes" id="UP000828390"/>
    </source>
</evidence>
<dbReference type="AlphaFoldDB" id="A0A9D4GLU9"/>
<sequence>MTRAFWNSVIYRAYGCSLCAGMRSYLGFTPQMLRAYFFDVRSAEKFPEVEMLSRHMKAYLYGIDLGLIPDVLLKFRLPLSAGS</sequence>
<comment type="caution">
    <text evidence="1">The sequence shown here is derived from an EMBL/GenBank/DDBJ whole genome shotgun (WGS) entry which is preliminary data.</text>
</comment>